<dbReference type="Proteomes" id="UP000064893">
    <property type="component" value="Chromosome"/>
</dbReference>
<keyword evidence="3" id="KW-1185">Reference proteome</keyword>
<dbReference type="AlphaFoldDB" id="A0A0S2HVM3"/>
<dbReference type="KEGG" id="blq:L21SP5_00375"/>
<dbReference type="RefSeq" id="WP_057951642.1">
    <property type="nucleotide sequence ID" value="NZ_CP013118.1"/>
</dbReference>
<dbReference type="Gene3D" id="3.30.2310.20">
    <property type="entry name" value="RelE-like"/>
    <property type="match status" value="1"/>
</dbReference>
<sequence>MALKIKWTEEAEETFDAVIEYLENKWTEKEARNFAQKTNKVIEQIQKNPYQFKASAVENVRKALVTKHNSLFYNVNEEDSIIELYSFWDNRKDPGKLQY</sequence>
<dbReference type="InterPro" id="IPR035093">
    <property type="entry name" value="RelE/ParE_toxin_dom_sf"/>
</dbReference>
<accession>A0A0S2HVM3</accession>
<organism evidence="2 3">
    <name type="scientific">Salinivirga cyanobacteriivorans</name>
    <dbReference type="NCBI Taxonomy" id="1307839"/>
    <lineage>
        <taxon>Bacteria</taxon>
        <taxon>Pseudomonadati</taxon>
        <taxon>Bacteroidota</taxon>
        <taxon>Bacteroidia</taxon>
        <taxon>Bacteroidales</taxon>
        <taxon>Salinivirgaceae</taxon>
        <taxon>Salinivirga</taxon>
    </lineage>
</organism>
<evidence type="ECO:0000313" key="2">
    <source>
        <dbReference type="EMBL" id="ALO14054.1"/>
    </source>
</evidence>
<proteinExistence type="predicted"/>
<dbReference type="STRING" id="1307839.L21SP5_00375"/>
<evidence type="ECO:0000256" key="1">
    <source>
        <dbReference type="ARBA" id="ARBA00022649"/>
    </source>
</evidence>
<dbReference type="EMBL" id="CP013118">
    <property type="protein sequence ID" value="ALO14054.1"/>
    <property type="molecule type" value="Genomic_DNA"/>
</dbReference>
<dbReference type="Pfam" id="PF05016">
    <property type="entry name" value="ParE_toxin"/>
    <property type="match status" value="1"/>
</dbReference>
<dbReference type="OrthoDB" id="1098070at2"/>
<keyword evidence="1" id="KW-1277">Toxin-antitoxin system</keyword>
<protein>
    <submittedName>
        <fullName evidence="2">Plasmid stabilization system protein</fullName>
    </submittedName>
</protein>
<gene>
    <name evidence="2" type="ORF">L21SP5_00375</name>
</gene>
<evidence type="ECO:0000313" key="3">
    <source>
        <dbReference type="Proteomes" id="UP000064893"/>
    </source>
</evidence>
<name>A0A0S2HVM3_9BACT</name>
<reference evidence="2 3" key="1">
    <citation type="submission" date="2015-11" db="EMBL/GenBank/DDBJ databases">
        <title>Description and complete genome sequence of a novel strain predominating in hypersaline microbial mats and representing a new family of the Bacteriodetes phylum.</title>
        <authorList>
            <person name="Spring S."/>
            <person name="Bunk B."/>
            <person name="Sproer C."/>
            <person name="Klenk H.-P."/>
        </authorList>
    </citation>
    <scope>NUCLEOTIDE SEQUENCE [LARGE SCALE GENOMIC DNA]</scope>
    <source>
        <strain evidence="2 3">L21-Spi-D4</strain>
    </source>
</reference>
<dbReference type="InterPro" id="IPR007712">
    <property type="entry name" value="RelE/ParE_toxin"/>
</dbReference>